<dbReference type="EMBL" id="CP009920">
    <property type="protein sequence ID" value="AJI21194.1"/>
    <property type="molecule type" value="Genomic_DNA"/>
</dbReference>
<dbReference type="Pfam" id="PF10710">
    <property type="entry name" value="DUF2512"/>
    <property type="match status" value="1"/>
</dbReference>
<evidence type="ECO:0000313" key="2">
    <source>
        <dbReference type="Proteomes" id="UP000031829"/>
    </source>
</evidence>
<dbReference type="GeneID" id="93641552"/>
<protein>
    <recommendedName>
        <fullName evidence="3">DUF2512 family protein</fullName>
    </recommendedName>
</protein>
<dbReference type="KEGG" id="bmeg:BG04_3493"/>
<evidence type="ECO:0000313" key="1">
    <source>
        <dbReference type="EMBL" id="AJI21194.1"/>
    </source>
</evidence>
<accession>A0A0B6AMX2</accession>
<dbReference type="Proteomes" id="UP000031829">
    <property type="component" value="Chromosome"/>
</dbReference>
<dbReference type="RefSeq" id="WP_034653629.1">
    <property type="nucleotide sequence ID" value="NZ_BCVB01000003.1"/>
</dbReference>
<gene>
    <name evidence="1" type="ORF">BG04_3493</name>
</gene>
<reference evidence="1 2" key="1">
    <citation type="journal article" date="2015" name="Genome Announc.">
        <title>Complete genome sequences for 35 biothreat assay-relevant bacillus species.</title>
        <authorList>
            <person name="Johnson S.L."/>
            <person name="Daligault H.E."/>
            <person name="Davenport K.W."/>
            <person name="Jaissle J."/>
            <person name="Frey K.G."/>
            <person name="Ladner J.T."/>
            <person name="Broomall S.M."/>
            <person name="Bishop-Lilly K.A."/>
            <person name="Bruce D.C."/>
            <person name="Gibbons H.S."/>
            <person name="Coyne S.R."/>
            <person name="Lo C.C."/>
            <person name="Meincke L."/>
            <person name="Munk A.C."/>
            <person name="Koroleva G.I."/>
            <person name="Rosenzweig C.N."/>
            <person name="Palacios G.F."/>
            <person name="Redden C.L."/>
            <person name="Minogue T.D."/>
            <person name="Chain P.S."/>
        </authorList>
    </citation>
    <scope>NUCLEOTIDE SEQUENCE [LARGE SCALE GENOMIC DNA]</scope>
    <source>
        <strain evidence="2">ATCC 14581 / DSM 32 / JCM 2506 / NBRC 15308 / NCIMB 9376 / NCTC 10342 / NRRL B-14308 / VKM B-512</strain>
    </source>
</reference>
<evidence type="ECO:0008006" key="3">
    <source>
        <dbReference type="Google" id="ProtNLM"/>
    </source>
</evidence>
<sequence length="148" mass="16822">MNHATLLLIKFAAALIAFGIGLDLFFDATIGDIISFSLLTTVVTYLVVDRIVLPRVGNRDAIIVEFVLTYMSVWIFGTLLLDSYVQIAWGSIISAAIITFAEVFVHRYLFNHIETKHTVRTRPAFKRKLAYDTEFAEEQHVENKENPK</sequence>
<dbReference type="HOGENOM" id="CLU_128610_1_0_9"/>
<dbReference type="InterPro" id="IPR019649">
    <property type="entry name" value="DUF2512"/>
</dbReference>
<proteinExistence type="predicted"/>
<organism evidence="1 2">
    <name type="scientific">Priestia megaterium (strain ATCC 14581 / DSM 32 / CCUG 1817 / JCM 2506 / NBRC 15308 / NCIMB 9376 / NCTC 10342 / NRRL B-14308 / VKM B-512 / Ford 19)</name>
    <name type="common">Bacillus megaterium</name>
    <dbReference type="NCBI Taxonomy" id="1348623"/>
    <lineage>
        <taxon>Bacteria</taxon>
        <taxon>Bacillati</taxon>
        <taxon>Bacillota</taxon>
        <taxon>Bacilli</taxon>
        <taxon>Bacillales</taxon>
        <taxon>Bacillaceae</taxon>
        <taxon>Priestia</taxon>
    </lineage>
</organism>
<dbReference type="AlphaFoldDB" id="A0A0B6AMX2"/>
<name>A0A0B6AMX2_PRIM2</name>